<dbReference type="RefSeq" id="WP_181558233.1">
    <property type="nucleotide sequence ID" value="NZ_JACHWI010000006.1"/>
</dbReference>
<name>A0A327YXL3_9ACTN</name>
<proteinExistence type="predicted"/>
<evidence type="ECO:0000313" key="1">
    <source>
        <dbReference type="EMBL" id="RAK26435.1"/>
    </source>
</evidence>
<protein>
    <submittedName>
        <fullName evidence="1">Uncharacterized protein</fullName>
    </submittedName>
</protein>
<organism evidence="1 2">
    <name type="scientific">Actinoplanes lutulentus</name>
    <dbReference type="NCBI Taxonomy" id="1287878"/>
    <lineage>
        <taxon>Bacteria</taxon>
        <taxon>Bacillati</taxon>
        <taxon>Actinomycetota</taxon>
        <taxon>Actinomycetes</taxon>
        <taxon>Micromonosporales</taxon>
        <taxon>Micromonosporaceae</taxon>
        <taxon>Actinoplanes</taxon>
    </lineage>
</organism>
<gene>
    <name evidence="1" type="ORF">B0I29_12725</name>
</gene>
<accession>A0A327YXL3</accession>
<sequence length="55" mass="6096">MPHVIGNNCADNVWDVLHAYGVPDLPYLQLLPAPNHWYGALGHTANVDWARSTTL</sequence>
<dbReference type="EMBL" id="QLMJ01000027">
    <property type="protein sequence ID" value="RAK26435.1"/>
    <property type="molecule type" value="Genomic_DNA"/>
</dbReference>
<evidence type="ECO:0000313" key="2">
    <source>
        <dbReference type="Proteomes" id="UP000249341"/>
    </source>
</evidence>
<reference evidence="1 2" key="1">
    <citation type="submission" date="2018-06" db="EMBL/GenBank/DDBJ databases">
        <title>Genomic Encyclopedia of Type Strains, Phase III (KMG-III): the genomes of soil and plant-associated and newly described type strains.</title>
        <authorList>
            <person name="Whitman W."/>
        </authorList>
    </citation>
    <scope>NUCLEOTIDE SEQUENCE [LARGE SCALE GENOMIC DNA]</scope>
    <source>
        <strain evidence="1 2">CGMCC 4.7090</strain>
    </source>
</reference>
<keyword evidence="2" id="KW-1185">Reference proteome</keyword>
<dbReference type="AlphaFoldDB" id="A0A327YXL3"/>
<dbReference type="Proteomes" id="UP000249341">
    <property type="component" value="Unassembled WGS sequence"/>
</dbReference>
<comment type="caution">
    <text evidence="1">The sequence shown here is derived from an EMBL/GenBank/DDBJ whole genome shotgun (WGS) entry which is preliminary data.</text>
</comment>